<accession>A0A5C5V6R0</accession>
<gene>
    <name evidence="2" type="ORF">KOR34_37970</name>
</gene>
<evidence type="ECO:0000313" key="3">
    <source>
        <dbReference type="Proteomes" id="UP000316714"/>
    </source>
</evidence>
<dbReference type="OrthoDB" id="287681at2"/>
<evidence type="ECO:0000313" key="2">
    <source>
        <dbReference type="EMBL" id="TWT33961.1"/>
    </source>
</evidence>
<evidence type="ECO:0000256" key="1">
    <source>
        <dbReference type="SAM" id="SignalP"/>
    </source>
</evidence>
<dbReference type="Proteomes" id="UP000316714">
    <property type="component" value="Unassembled WGS sequence"/>
</dbReference>
<dbReference type="AlphaFoldDB" id="A0A5C5V6R0"/>
<dbReference type="RefSeq" id="WP_146567007.1">
    <property type="nucleotide sequence ID" value="NZ_SIHJ01000002.1"/>
</dbReference>
<feature type="signal peptide" evidence="1">
    <location>
        <begin position="1"/>
        <end position="24"/>
    </location>
</feature>
<keyword evidence="3" id="KW-1185">Reference proteome</keyword>
<organism evidence="2 3">
    <name type="scientific">Posidoniimonas corsicana</name>
    <dbReference type="NCBI Taxonomy" id="1938618"/>
    <lineage>
        <taxon>Bacteria</taxon>
        <taxon>Pseudomonadati</taxon>
        <taxon>Planctomycetota</taxon>
        <taxon>Planctomycetia</taxon>
        <taxon>Pirellulales</taxon>
        <taxon>Lacipirellulaceae</taxon>
        <taxon>Posidoniimonas</taxon>
    </lineage>
</organism>
<reference evidence="2 3" key="1">
    <citation type="submission" date="2019-02" db="EMBL/GenBank/DDBJ databases">
        <title>Deep-cultivation of Planctomycetes and their phenomic and genomic characterization uncovers novel biology.</title>
        <authorList>
            <person name="Wiegand S."/>
            <person name="Jogler M."/>
            <person name="Boedeker C."/>
            <person name="Pinto D."/>
            <person name="Vollmers J."/>
            <person name="Rivas-Marin E."/>
            <person name="Kohn T."/>
            <person name="Peeters S.H."/>
            <person name="Heuer A."/>
            <person name="Rast P."/>
            <person name="Oberbeckmann S."/>
            <person name="Bunk B."/>
            <person name="Jeske O."/>
            <person name="Meyerdierks A."/>
            <person name="Storesund J.E."/>
            <person name="Kallscheuer N."/>
            <person name="Luecker S."/>
            <person name="Lage O.M."/>
            <person name="Pohl T."/>
            <person name="Merkel B.J."/>
            <person name="Hornburger P."/>
            <person name="Mueller R.-W."/>
            <person name="Bruemmer F."/>
            <person name="Labrenz M."/>
            <person name="Spormann A.M."/>
            <person name="Op Den Camp H."/>
            <person name="Overmann J."/>
            <person name="Amann R."/>
            <person name="Jetten M.S.M."/>
            <person name="Mascher T."/>
            <person name="Medema M.H."/>
            <person name="Devos D.P."/>
            <person name="Kaster A.-K."/>
            <person name="Ovreas L."/>
            <person name="Rohde M."/>
            <person name="Galperin M.Y."/>
            <person name="Jogler C."/>
        </authorList>
    </citation>
    <scope>NUCLEOTIDE SEQUENCE [LARGE SCALE GENOMIC DNA]</scope>
    <source>
        <strain evidence="2 3">KOR34</strain>
    </source>
</reference>
<dbReference type="EMBL" id="SIHJ01000002">
    <property type="protein sequence ID" value="TWT33961.1"/>
    <property type="molecule type" value="Genomic_DNA"/>
</dbReference>
<protein>
    <recommendedName>
        <fullName evidence="4">Carboxypeptidase regulatory-like domain-containing protein</fullName>
    </recommendedName>
</protein>
<dbReference type="PROSITE" id="PS51257">
    <property type="entry name" value="PROKAR_LIPOPROTEIN"/>
    <property type="match status" value="1"/>
</dbReference>
<evidence type="ECO:0008006" key="4">
    <source>
        <dbReference type="Google" id="ProtNLM"/>
    </source>
</evidence>
<keyword evidence="1" id="KW-0732">Signal</keyword>
<comment type="caution">
    <text evidence="2">The sequence shown here is derived from an EMBL/GenBank/DDBJ whole genome shotgun (WGS) entry which is preliminary data.</text>
</comment>
<feature type="chain" id="PRO_5022935428" description="Carboxypeptidase regulatory-like domain-containing protein" evidence="1">
    <location>
        <begin position="25"/>
        <end position="142"/>
    </location>
</feature>
<name>A0A5C5V6R0_9BACT</name>
<proteinExistence type="predicted"/>
<sequence length="142" mass="14720" precursor="true">MPRTAIACVAALLLAGGCSETANYCEFSGAVTADGKPVDEGLIMFTPTAAGPGQGPVAADISGGSYRVTPAKKMTPGSYKVAITAERDTGRTISSEPGSRDATPMREQYIPPRYNATTELTTDIAAGQSTPVDFDLTLKKSK</sequence>